<name>A0A9Q0V2S4_SALPP</name>
<accession>A0A9Q0V2S4</accession>
<evidence type="ECO:0000313" key="1">
    <source>
        <dbReference type="EMBL" id="KAJ6741076.1"/>
    </source>
</evidence>
<dbReference type="EMBL" id="JAPFFK010000010">
    <property type="protein sequence ID" value="KAJ6741076.1"/>
    <property type="molecule type" value="Genomic_DNA"/>
</dbReference>
<dbReference type="Proteomes" id="UP001151532">
    <property type="component" value="Chromosome 7"/>
</dbReference>
<gene>
    <name evidence="1" type="ORF">OIU79_001077</name>
</gene>
<reference evidence="1" key="2">
    <citation type="journal article" date="2023" name="Int. J. Mol. Sci.">
        <title>De Novo Assembly and Annotation of 11 Diverse Shrub Willow (Salix) Genomes Reveals Novel Gene Organization in Sex-Linked Regions.</title>
        <authorList>
            <person name="Hyden B."/>
            <person name="Feng K."/>
            <person name="Yates T.B."/>
            <person name="Jawdy S."/>
            <person name="Cereghino C."/>
            <person name="Smart L.B."/>
            <person name="Muchero W."/>
        </authorList>
    </citation>
    <scope>NUCLEOTIDE SEQUENCE</scope>
    <source>
        <tissue evidence="1">Shoot tip</tissue>
    </source>
</reference>
<reference evidence="1" key="1">
    <citation type="submission" date="2022-11" db="EMBL/GenBank/DDBJ databases">
        <authorList>
            <person name="Hyden B.L."/>
            <person name="Feng K."/>
            <person name="Yates T."/>
            <person name="Jawdy S."/>
            <person name="Smart L.B."/>
            <person name="Muchero W."/>
        </authorList>
    </citation>
    <scope>NUCLEOTIDE SEQUENCE</scope>
    <source>
        <tissue evidence="1">Shoot tip</tissue>
    </source>
</reference>
<dbReference type="AlphaFoldDB" id="A0A9Q0V2S4"/>
<proteinExistence type="predicted"/>
<organism evidence="1 2">
    <name type="scientific">Salix purpurea</name>
    <name type="common">Purple osier willow</name>
    <dbReference type="NCBI Taxonomy" id="77065"/>
    <lineage>
        <taxon>Eukaryota</taxon>
        <taxon>Viridiplantae</taxon>
        <taxon>Streptophyta</taxon>
        <taxon>Embryophyta</taxon>
        <taxon>Tracheophyta</taxon>
        <taxon>Spermatophyta</taxon>
        <taxon>Magnoliopsida</taxon>
        <taxon>eudicotyledons</taxon>
        <taxon>Gunneridae</taxon>
        <taxon>Pentapetalae</taxon>
        <taxon>rosids</taxon>
        <taxon>fabids</taxon>
        <taxon>Malpighiales</taxon>
        <taxon>Salicaceae</taxon>
        <taxon>Saliceae</taxon>
        <taxon>Salix</taxon>
    </lineage>
</organism>
<evidence type="ECO:0000313" key="2">
    <source>
        <dbReference type="Proteomes" id="UP001151532"/>
    </source>
</evidence>
<protein>
    <submittedName>
        <fullName evidence="1">Uncharacterized protein</fullName>
    </submittedName>
</protein>
<sequence length="47" mass="5272">MSLVTFQVQNLKSRSILMIRLTLRIPVQGPSGLEPEIMLSAFVVNPF</sequence>
<keyword evidence="2" id="KW-1185">Reference proteome</keyword>
<comment type="caution">
    <text evidence="1">The sequence shown here is derived from an EMBL/GenBank/DDBJ whole genome shotgun (WGS) entry which is preliminary data.</text>
</comment>